<keyword evidence="2" id="KW-0805">Transcription regulation</keyword>
<feature type="domain" description="BHLH" evidence="7">
    <location>
        <begin position="47"/>
        <end position="100"/>
    </location>
</feature>
<accession>A0AAD9UFN9</accession>
<dbReference type="InterPro" id="IPR011598">
    <property type="entry name" value="bHLH_dom"/>
</dbReference>
<dbReference type="NCBIfam" id="TIGR00229">
    <property type="entry name" value="sensory_box"/>
    <property type="match status" value="1"/>
</dbReference>
<evidence type="ECO:0000313" key="8">
    <source>
        <dbReference type="EMBL" id="KAK2187579.1"/>
    </source>
</evidence>
<dbReference type="GO" id="GO:0005634">
    <property type="term" value="C:nucleus"/>
    <property type="evidence" value="ECO:0007669"/>
    <property type="project" value="UniProtKB-SubCell"/>
</dbReference>
<evidence type="ECO:0000259" key="6">
    <source>
        <dbReference type="PROSITE" id="PS50112"/>
    </source>
</evidence>
<sequence>MSVVECLFDNRGIGLAACRQPGSEPRSDGGEKAGKNAAAQGTNSVCLTCRSTKGASKQRRDLINAEIVKLRELLPLSEAAKQRLSQLQVMSFVSVYIRKSNYFARMFEKTTTPSDKVPYQFSQSLDGFQLTVTNCGKLLYISQNVIEYLGHSSVDMMTQGDTLFDIVDRGDHAAIESFLLRGNASGGEEELTFFCRMTVSRNFRRQTGYGDHKVMHVRGRFIAPKYLDQYSNQPVFLATCRPFVTPEVNESAVVNSTSLFQTVHRLNMSYIEMAPNGSHYLGYTDDEIRQKSWYDLLHPDDVMEAAEKHKQLIRSSREMGCMLTARLQTKAGDWVWLNMVLHVRQPLSGDGSSGADAAIVCTNQVLLDSEAPLFKMQSQLYSSTATHGPEFLSTDDVQSQLIAQPPQSGVMSPMLAPDADQSTLYSGEFLGMPCNPSQGDRQTFAGGLAPFGDEFPLDGGLKVSQKKDIIRASLLRKLKRKASELAMTTGGRKERGACQPAKRTRLLANGNSGSNGNRLPYIGSILATTERTLSHVAAAVNGIGGPQLMNVVQQGRVYTQLMMKKDIGIARENLRLPATGVQHAELAVTALNSLRNLSPPCDVGPLTPESLVSDCSSPRSVTDLTIDITEPLLPFALTPEPSPVHSSADYPLTPPPTAGCEQRVPSLVGDENIFTDADQDLFEIFDDFSPPEKPAVVSTATNARLPVLDVTSVNQYLGDIEEKKNRLNCQLRQFNTVVDTDVASELKIGNATDVMAPQQLQCAEVDTTVAQDDIDHFMTVPGGMSFVPSPQKSDQCGSETGSDVSDEVEASSSIFMDVMNELAELEVFANPAVFGSDDKMCSSLFDQTL</sequence>
<evidence type="ECO:0000256" key="5">
    <source>
        <dbReference type="ARBA" id="ARBA00023242"/>
    </source>
</evidence>
<evidence type="ECO:0000256" key="4">
    <source>
        <dbReference type="ARBA" id="ARBA00023163"/>
    </source>
</evidence>
<organism evidence="8 9">
    <name type="scientific">Ridgeia piscesae</name>
    <name type="common">Tubeworm</name>
    <dbReference type="NCBI Taxonomy" id="27915"/>
    <lineage>
        <taxon>Eukaryota</taxon>
        <taxon>Metazoa</taxon>
        <taxon>Spiralia</taxon>
        <taxon>Lophotrochozoa</taxon>
        <taxon>Annelida</taxon>
        <taxon>Polychaeta</taxon>
        <taxon>Sedentaria</taxon>
        <taxon>Canalipalpata</taxon>
        <taxon>Sabellida</taxon>
        <taxon>Siboglinidae</taxon>
        <taxon>Ridgeia</taxon>
    </lineage>
</organism>
<comment type="subcellular location">
    <subcellularLocation>
        <location evidence="1">Nucleus</location>
    </subcellularLocation>
</comment>
<dbReference type="AlphaFoldDB" id="A0AAD9UFN9"/>
<evidence type="ECO:0000313" key="9">
    <source>
        <dbReference type="Proteomes" id="UP001209878"/>
    </source>
</evidence>
<dbReference type="SUPFAM" id="SSF55785">
    <property type="entry name" value="PYP-like sensor domain (PAS domain)"/>
    <property type="match status" value="2"/>
</dbReference>
<dbReference type="Pfam" id="PF14598">
    <property type="entry name" value="PAS_11"/>
    <property type="match status" value="1"/>
</dbReference>
<dbReference type="Pfam" id="PF23183">
    <property type="entry name" value="bHLH_NPAS4"/>
    <property type="match status" value="1"/>
</dbReference>
<evidence type="ECO:0000256" key="3">
    <source>
        <dbReference type="ARBA" id="ARBA00023125"/>
    </source>
</evidence>
<protein>
    <submittedName>
        <fullName evidence="8">Uncharacterized protein</fullName>
    </submittedName>
</protein>
<dbReference type="InterPro" id="IPR056192">
    <property type="entry name" value="bHLH_NPAS4"/>
</dbReference>
<dbReference type="EMBL" id="JAODUO010000161">
    <property type="protein sequence ID" value="KAK2187579.1"/>
    <property type="molecule type" value="Genomic_DNA"/>
</dbReference>
<reference evidence="8" key="1">
    <citation type="journal article" date="2023" name="Mol. Biol. Evol.">
        <title>Third-Generation Sequencing Reveals the Adaptive Role of the Epigenome in Three Deep-Sea Polychaetes.</title>
        <authorList>
            <person name="Perez M."/>
            <person name="Aroh O."/>
            <person name="Sun Y."/>
            <person name="Lan Y."/>
            <person name="Juniper S.K."/>
            <person name="Young C.R."/>
            <person name="Angers B."/>
            <person name="Qian P.Y."/>
        </authorList>
    </citation>
    <scope>NUCLEOTIDE SEQUENCE</scope>
    <source>
        <strain evidence="8">R07B-5</strain>
    </source>
</reference>
<keyword evidence="9" id="KW-1185">Reference proteome</keyword>
<keyword evidence="3" id="KW-0238">DNA-binding</keyword>
<dbReference type="PROSITE" id="PS50888">
    <property type="entry name" value="BHLH"/>
    <property type="match status" value="1"/>
</dbReference>
<feature type="domain" description="PAS" evidence="6">
    <location>
        <begin position="280"/>
        <end position="316"/>
    </location>
</feature>
<dbReference type="PANTHER" id="PTHR23043:SF39">
    <property type="entry name" value="DYSFUSION, ISOFORM D"/>
    <property type="match status" value="1"/>
</dbReference>
<dbReference type="PROSITE" id="PS50112">
    <property type="entry name" value="PAS"/>
    <property type="match status" value="1"/>
</dbReference>
<gene>
    <name evidence="8" type="ORF">NP493_161g02015</name>
</gene>
<dbReference type="InterPro" id="IPR035965">
    <property type="entry name" value="PAS-like_dom_sf"/>
</dbReference>
<comment type="caution">
    <text evidence="8">The sequence shown here is derived from an EMBL/GenBank/DDBJ whole genome shotgun (WGS) entry which is preliminary data.</text>
</comment>
<evidence type="ECO:0000259" key="7">
    <source>
        <dbReference type="PROSITE" id="PS50888"/>
    </source>
</evidence>
<dbReference type="CDD" id="cd00130">
    <property type="entry name" value="PAS"/>
    <property type="match status" value="1"/>
</dbReference>
<proteinExistence type="predicted"/>
<dbReference type="GO" id="GO:0000977">
    <property type="term" value="F:RNA polymerase II transcription regulatory region sequence-specific DNA binding"/>
    <property type="evidence" value="ECO:0007669"/>
    <property type="project" value="TreeGrafter"/>
</dbReference>
<keyword evidence="5" id="KW-0539">Nucleus</keyword>
<dbReference type="GO" id="GO:0000981">
    <property type="term" value="F:DNA-binding transcription factor activity, RNA polymerase II-specific"/>
    <property type="evidence" value="ECO:0007669"/>
    <property type="project" value="TreeGrafter"/>
</dbReference>
<keyword evidence="4" id="KW-0804">Transcription</keyword>
<dbReference type="Gene3D" id="3.30.450.20">
    <property type="entry name" value="PAS domain"/>
    <property type="match status" value="2"/>
</dbReference>
<dbReference type="InterPro" id="IPR000014">
    <property type="entry name" value="PAS"/>
</dbReference>
<dbReference type="CDD" id="cd19697">
    <property type="entry name" value="bHLH-PAS_NPAS4_PASD10"/>
    <property type="match status" value="1"/>
</dbReference>
<dbReference type="PANTHER" id="PTHR23043">
    <property type="entry name" value="HYPOXIA-INDUCIBLE FACTOR 1 ALPHA"/>
    <property type="match status" value="1"/>
</dbReference>
<evidence type="ECO:0000256" key="2">
    <source>
        <dbReference type="ARBA" id="ARBA00023015"/>
    </source>
</evidence>
<dbReference type="SMART" id="SM00091">
    <property type="entry name" value="PAS"/>
    <property type="match status" value="2"/>
</dbReference>
<evidence type="ECO:0000256" key="1">
    <source>
        <dbReference type="ARBA" id="ARBA00004123"/>
    </source>
</evidence>
<name>A0AAD9UFN9_RIDPI</name>
<dbReference type="Proteomes" id="UP001209878">
    <property type="component" value="Unassembled WGS sequence"/>
</dbReference>
<dbReference type="GO" id="GO:0046983">
    <property type="term" value="F:protein dimerization activity"/>
    <property type="evidence" value="ECO:0007669"/>
    <property type="project" value="InterPro"/>
</dbReference>